<dbReference type="Gene3D" id="2.60.120.650">
    <property type="entry name" value="Cupin"/>
    <property type="match status" value="1"/>
</dbReference>
<dbReference type="AlphaFoldDB" id="A0A3T0E8V1"/>
<keyword evidence="2" id="KW-1185">Reference proteome</keyword>
<reference evidence="1 2" key="1">
    <citation type="submission" date="2016-12" db="EMBL/GenBank/DDBJ databases">
        <title>The genome of dimorphic prosthecate Glycocaulis alkaliphilus 6b-8t, isolated from crude oil dictates its adaptability in petroleum environments.</title>
        <authorList>
            <person name="Wu X.-L."/>
            <person name="Geng S."/>
        </authorList>
    </citation>
    <scope>NUCLEOTIDE SEQUENCE [LARGE SCALE GENOMIC DNA]</scope>
    <source>
        <strain evidence="1 2">6B-8</strain>
    </source>
</reference>
<dbReference type="OrthoDB" id="7977346at2"/>
<sequence>MAAATRKRVAPPLLDWSEDHRGEFARGVVSARHQLARLPLFTDEALAAMLDQHDRANLDVCTMGRDPAERSSWRDVPVCRHLPGHHLIEAVHQTRLWVHARHALDTDSELKPVFAAMMDQLRHLNPGWAPLRAYGGVVIASPGAQVFLHSDISETMMFQVRGSQQVFVYPPRDPWVSDRALEGVLLGEAGEDLPYDPSWDAEAARIDMERGSFAAWPLHAPHRIRFGNELSVTLVLEVVTQGSLVKNGVLHANGLMRRAGFNPKSADTAGLGAAVKLAISRAAKAAGAVRRRRGEADISDVSLARALEQA</sequence>
<protein>
    <submittedName>
        <fullName evidence="1">Uncharacterized protein</fullName>
    </submittedName>
</protein>
<dbReference type="RefSeq" id="WP_127566359.1">
    <property type="nucleotide sequence ID" value="NZ_BMFB01000008.1"/>
</dbReference>
<dbReference type="Proteomes" id="UP000286954">
    <property type="component" value="Chromosome"/>
</dbReference>
<gene>
    <name evidence="1" type="ORF">X907_1297</name>
</gene>
<dbReference type="KEGG" id="gak:X907_1297"/>
<dbReference type="EMBL" id="CP018911">
    <property type="protein sequence ID" value="AZU03831.1"/>
    <property type="molecule type" value="Genomic_DNA"/>
</dbReference>
<name>A0A3T0E8V1_9PROT</name>
<dbReference type="SUPFAM" id="SSF51197">
    <property type="entry name" value="Clavaminate synthase-like"/>
    <property type="match status" value="1"/>
</dbReference>
<organism evidence="1 2">
    <name type="scientific">Glycocaulis alkaliphilus</name>
    <dbReference type="NCBI Taxonomy" id="1434191"/>
    <lineage>
        <taxon>Bacteria</taxon>
        <taxon>Pseudomonadati</taxon>
        <taxon>Pseudomonadota</taxon>
        <taxon>Alphaproteobacteria</taxon>
        <taxon>Maricaulales</taxon>
        <taxon>Maricaulaceae</taxon>
        <taxon>Glycocaulis</taxon>
    </lineage>
</organism>
<accession>A0A3T0E8V1</accession>
<proteinExistence type="predicted"/>
<evidence type="ECO:0000313" key="2">
    <source>
        <dbReference type="Proteomes" id="UP000286954"/>
    </source>
</evidence>
<evidence type="ECO:0000313" key="1">
    <source>
        <dbReference type="EMBL" id="AZU03831.1"/>
    </source>
</evidence>